<organism evidence="1 2">
    <name type="scientific">Macrostomum lignano</name>
    <dbReference type="NCBI Taxonomy" id="282301"/>
    <lineage>
        <taxon>Eukaryota</taxon>
        <taxon>Metazoa</taxon>
        <taxon>Spiralia</taxon>
        <taxon>Lophotrochozoa</taxon>
        <taxon>Platyhelminthes</taxon>
        <taxon>Rhabditophora</taxon>
        <taxon>Macrostomorpha</taxon>
        <taxon>Macrostomida</taxon>
        <taxon>Macrostomidae</taxon>
        <taxon>Macrostomum</taxon>
    </lineage>
</organism>
<proteinExistence type="predicted"/>
<dbReference type="AlphaFoldDB" id="A0A1I8FXQ2"/>
<sequence>MRSGGAWTPPFLAFSTASVDGASGDITKDGVTGVHEVADYRQETKKWLSDGFRNKKWLSDGFRNKKWLSDGFRNKNWLSDGFRNK</sequence>
<keyword evidence="1" id="KW-1185">Reference proteome</keyword>
<evidence type="ECO:0000313" key="1">
    <source>
        <dbReference type="Proteomes" id="UP000095280"/>
    </source>
</evidence>
<reference evidence="2" key="1">
    <citation type="submission" date="2016-11" db="UniProtKB">
        <authorList>
            <consortium name="WormBaseParasite"/>
        </authorList>
    </citation>
    <scope>IDENTIFICATION</scope>
</reference>
<evidence type="ECO:0000313" key="2">
    <source>
        <dbReference type="WBParaSite" id="maker-uti_cns_0000247-snap-gene-0.10-mRNA-1"/>
    </source>
</evidence>
<accession>A0A1I8FXQ2</accession>
<dbReference type="Proteomes" id="UP000095280">
    <property type="component" value="Unplaced"/>
</dbReference>
<dbReference type="WBParaSite" id="maker-uti_cns_0000247-snap-gene-0.10-mRNA-1">
    <property type="protein sequence ID" value="maker-uti_cns_0000247-snap-gene-0.10-mRNA-1"/>
    <property type="gene ID" value="maker-uti_cns_0000247-snap-gene-0.10"/>
</dbReference>
<protein>
    <submittedName>
        <fullName evidence="2">Secreted protein</fullName>
    </submittedName>
</protein>
<name>A0A1I8FXQ2_9PLAT</name>